<dbReference type="GO" id="GO:0051536">
    <property type="term" value="F:iron-sulfur cluster binding"/>
    <property type="evidence" value="ECO:0007669"/>
    <property type="project" value="UniProtKB-KW"/>
</dbReference>
<protein>
    <recommendedName>
        <fullName evidence="4">Dihydroxy-acid/6-phosphogluconate dehydratase C-terminal domain-containing protein</fullName>
    </recommendedName>
</protein>
<proteinExistence type="predicted"/>
<gene>
    <name evidence="5" type="ORF">AC579_2442</name>
</gene>
<keyword evidence="1" id="KW-0479">Metal-binding</keyword>
<evidence type="ECO:0000313" key="5">
    <source>
        <dbReference type="EMBL" id="KXT07724.1"/>
    </source>
</evidence>
<dbReference type="EMBL" id="LFZO01000540">
    <property type="protein sequence ID" value="KXT07724.1"/>
    <property type="molecule type" value="Genomic_DNA"/>
</dbReference>
<dbReference type="AlphaFoldDB" id="A0A139HZ28"/>
<dbReference type="GO" id="GO:0046872">
    <property type="term" value="F:metal ion binding"/>
    <property type="evidence" value="ECO:0007669"/>
    <property type="project" value="UniProtKB-KW"/>
</dbReference>
<dbReference type="Proteomes" id="UP000073492">
    <property type="component" value="Unassembled WGS sequence"/>
</dbReference>
<organism evidence="5 6">
    <name type="scientific">Pseudocercospora musae</name>
    <dbReference type="NCBI Taxonomy" id="113226"/>
    <lineage>
        <taxon>Eukaryota</taxon>
        <taxon>Fungi</taxon>
        <taxon>Dikarya</taxon>
        <taxon>Ascomycota</taxon>
        <taxon>Pezizomycotina</taxon>
        <taxon>Dothideomycetes</taxon>
        <taxon>Dothideomycetidae</taxon>
        <taxon>Mycosphaerellales</taxon>
        <taxon>Mycosphaerellaceae</taxon>
        <taxon>Pseudocercospora</taxon>
    </lineage>
</organism>
<keyword evidence="2" id="KW-0408">Iron</keyword>
<evidence type="ECO:0000256" key="2">
    <source>
        <dbReference type="ARBA" id="ARBA00023004"/>
    </source>
</evidence>
<dbReference type="OrthoDB" id="3851628at2759"/>
<reference evidence="5 6" key="1">
    <citation type="submission" date="2015-07" db="EMBL/GenBank/DDBJ databases">
        <title>Comparative genomics of the Sigatoka disease complex on banana suggests a link between parallel evolutionary changes in Pseudocercospora fijiensis and Pseudocercospora eumusae and increased virulence on the banana host.</title>
        <authorList>
            <person name="Chang T.-C."/>
            <person name="Salvucci A."/>
            <person name="Crous P.W."/>
            <person name="Stergiopoulos I."/>
        </authorList>
    </citation>
    <scope>NUCLEOTIDE SEQUENCE [LARGE SCALE GENOMIC DNA]</scope>
    <source>
        <strain evidence="5 6">CBS 116634</strain>
    </source>
</reference>
<accession>A0A139HZ28</accession>
<comment type="caution">
    <text evidence="5">The sequence shown here is derived from an EMBL/GenBank/DDBJ whole genome shotgun (WGS) entry which is preliminary data.</text>
</comment>
<dbReference type="PANTHER" id="PTHR43183:SF1">
    <property type="entry name" value="HYPOTHETICAL DIHYDROXY-ACID DEHYDRATASE (EUROFUNG)-RELATED"/>
    <property type="match status" value="1"/>
</dbReference>
<evidence type="ECO:0000256" key="1">
    <source>
        <dbReference type="ARBA" id="ARBA00022723"/>
    </source>
</evidence>
<feature type="domain" description="Dihydroxy-acid/6-phosphogluconate dehydratase C-terminal" evidence="4">
    <location>
        <begin position="13"/>
        <end position="134"/>
    </location>
</feature>
<dbReference type="Gene3D" id="3.50.30.80">
    <property type="entry name" value="IlvD/EDD C-terminal domain-like"/>
    <property type="match status" value="1"/>
</dbReference>
<dbReference type="SUPFAM" id="SSF52016">
    <property type="entry name" value="LeuD/IlvD-like"/>
    <property type="match status" value="1"/>
</dbReference>
<evidence type="ECO:0000256" key="3">
    <source>
        <dbReference type="ARBA" id="ARBA00023014"/>
    </source>
</evidence>
<dbReference type="Pfam" id="PF24877">
    <property type="entry name" value="ILV_EDD_C"/>
    <property type="match status" value="1"/>
</dbReference>
<dbReference type="InterPro" id="IPR052352">
    <property type="entry name" value="Sugar_Degrad_Dehydratases"/>
</dbReference>
<dbReference type="InterPro" id="IPR056740">
    <property type="entry name" value="ILV_EDD_C"/>
</dbReference>
<dbReference type="PANTHER" id="PTHR43183">
    <property type="entry name" value="HYPOTHETICAL DIHYDROXYACID DEHYDRATASE (EUROFUNG)-RELATED"/>
    <property type="match status" value="1"/>
</dbReference>
<dbReference type="STRING" id="113226.A0A139HZ28"/>
<dbReference type="InterPro" id="IPR042096">
    <property type="entry name" value="Dihydro-acid_dehy_C"/>
</dbReference>
<keyword evidence="3" id="KW-0411">Iron-sulfur</keyword>
<evidence type="ECO:0000313" key="6">
    <source>
        <dbReference type="Proteomes" id="UP000073492"/>
    </source>
</evidence>
<name>A0A139HZ28_9PEZI</name>
<keyword evidence="6" id="KW-1185">Reference proteome</keyword>
<sequence>MLHTLTTASNRDDLDVTPDAVLVLKNIGPIGNPGMPEAGVIPLPRSKLRGTNTTDMLRLSDGRMSGTAGGTIGLHISPEAAIPGSPFRLVRSGDIIRMNLEKRSLDVDIPNEELARRKAEDEQKAWLQIQRRATHSTERTREVIVDCTKPR</sequence>
<evidence type="ECO:0000259" key="4">
    <source>
        <dbReference type="Pfam" id="PF24877"/>
    </source>
</evidence>